<dbReference type="InterPro" id="IPR009827">
    <property type="entry name" value="MatC_N"/>
</dbReference>
<protein>
    <submittedName>
        <fullName evidence="2">Putative dicarboxylate carrier protein</fullName>
    </submittedName>
</protein>
<feature type="domain" description="Dicarboxylate carrier MatC N-terminal" evidence="1">
    <location>
        <begin position="4"/>
        <end position="147"/>
    </location>
</feature>
<name>A0A0U0ZH20_9MYCO</name>
<evidence type="ECO:0000259" key="1">
    <source>
        <dbReference type="Pfam" id="PF07158"/>
    </source>
</evidence>
<evidence type="ECO:0000313" key="3">
    <source>
        <dbReference type="Proteomes" id="UP000045782"/>
    </source>
</evidence>
<evidence type="ECO:0000313" key="2">
    <source>
        <dbReference type="EMBL" id="CPV38548.1"/>
    </source>
</evidence>
<proteinExistence type="predicted"/>
<dbReference type="EMBL" id="CSWP01000002">
    <property type="protein sequence ID" value="CPV38548.1"/>
    <property type="molecule type" value="Genomic_DNA"/>
</dbReference>
<dbReference type="Proteomes" id="UP000045782">
    <property type="component" value="Unassembled WGS sequence"/>
</dbReference>
<dbReference type="Pfam" id="PF07158">
    <property type="entry name" value="MatC_N"/>
    <property type="match status" value="1"/>
</dbReference>
<gene>
    <name evidence="2" type="ORF">ERS075579_00933</name>
</gene>
<dbReference type="AlphaFoldDB" id="A0A0U0ZH20"/>
<organism evidence="2 3">
    <name type="scientific">Mycobacteroides abscessus</name>
    <dbReference type="NCBI Taxonomy" id="36809"/>
    <lineage>
        <taxon>Bacteria</taxon>
        <taxon>Bacillati</taxon>
        <taxon>Actinomycetota</taxon>
        <taxon>Actinomycetes</taxon>
        <taxon>Mycobacteriales</taxon>
        <taxon>Mycobacteriaceae</taxon>
        <taxon>Mycobacteroides</taxon>
    </lineage>
</organism>
<sequence>MSAAQILSLIMLVVVLVAAIWRRMNIGVLALGAALPVLALSGLDAKAMYTTFPGDIFALIVGVSLLFAHLERSGTLGWFVELVYGAVGDRHVLLPWAGFLVGALLSTVGAFSTAVIAFLVPLVAHVTVRYRSSFYLCELGVVIGANSAGLSPLNPTGAVVRAAASKFHVDYPGWALWAVSMVVAALVVLCLLLLDAFRRRRGGGFDLTPAPAAATETDAAESPSIRYAWCAGLALLTFVLLVVVVKTDVGVTAIALAALLQIAFRPQERSLLGRIPWPSILLLCGLLTYLGLMQKIGTIDSIASVLHRLGTGAVLILVLAYLTALLCNIESSTLGVLGLMMPVVFSTFTEPAQMFWVVCAVCVPAALMVMNPIHVAGTLIIGNSAVDEQDNLFRRLLALAGSLALVVPGLLSIVPIAVA</sequence>
<dbReference type="GO" id="GO:0016020">
    <property type="term" value="C:membrane"/>
    <property type="evidence" value="ECO:0007669"/>
    <property type="project" value="UniProtKB-SubCell"/>
</dbReference>
<dbReference type="RefSeq" id="WP_016892440.1">
    <property type="nucleotide sequence ID" value="NZ_CSWP01000002.1"/>
</dbReference>
<reference evidence="2 3" key="1">
    <citation type="submission" date="2015-03" db="EMBL/GenBank/DDBJ databases">
        <authorList>
            <person name="Murphy D."/>
        </authorList>
    </citation>
    <scope>NUCLEOTIDE SEQUENCE [LARGE SCALE GENOMIC DNA]</scope>
    <source>
        <strain evidence="2 3">PAP088</strain>
    </source>
</reference>
<accession>A0A0U0ZH20</accession>
<dbReference type="GO" id="GO:0055085">
    <property type="term" value="P:transmembrane transport"/>
    <property type="evidence" value="ECO:0007669"/>
    <property type="project" value="InterPro"/>
</dbReference>